<comment type="subcellular location">
    <subcellularLocation>
        <location evidence="1">Secreted</location>
        <location evidence="1">Cell wall</location>
        <topology evidence="1">Peptidoglycan-anchor</topology>
    </subcellularLocation>
</comment>
<proteinExistence type="predicted"/>
<dbReference type="Proteomes" id="UP000005777">
    <property type="component" value="Unassembled WGS sequence"/>
</dbReference>
<feature type="domain" description="CNA-B" evidence="8">
    <location>
        <begin position="444"/>
        <end position="526"/>
    </location>
</feature>
<dbReference type="InterPro" id="IPR041171">
    <property type="entry name" value="SDR_Ig"/>
</dbReference>
<feature type="domain" description="SDR-like Ig" evidence="9">
    <location>
        <begin position="62"/>
        <end position="145"/>
    </location>
</feature>
<evidence type="ECO:0000256" key="5">
    <source>
        <dbReference type="ARBA" id="ARBA00023088"/>
    </source>
</evidence>
<protein>
    <recommendedName>
        <fullName evidence="12">LPXTG-domain-containing protein cell wall anchor domain</fullName>
    </recommendedName>
</protein>
<keyword evidence="7" id="KW-1133">Transmembrane helix</keyword>
<dbReference type="InterPro" id="IPR008454">
    <property type="entry name" value="Collagen-bd_Cna-like_B-typ_dom"/>
</dbReference>
<dbReference type="Gene3D" id="2.60.40.1280">
    <property type="match status" value="1"/>
</dbReference>
<evidence type="ECO:0000259" key="9">
    <source>
        <dbReference type="Pfam" id="PF17961"/>
    </source>
</evidence>
<evidence type="ECO:0000313" key="10">
    <source>
        <dbReference type="EMBL" id="EFG26628.1"/>
    </source>
</evidence>
<feature type="domain" description="CNA-B" evidence="8">
    <location>
        <begin position="1028"/>
        <end position="1117"/>
    </location>
</feature>
<feature type="compositionally biased region" description="Pro residues" evidence="6">
    <location>
        <begin position="1120"/>
        <end position="1146"/>
    </location>
</feature>
<dbReference type="InterPro" id="IPR011252">
    <property type="entry name" value="Fibrogen-bd_dom1"/>
</dbReference>
<evidence type="ECO:0000256" key="1">
    <source>
        <dbReference type="ARBA" id="ARBA00004168"/>
    </source>
</evidence>
<feature type="transmembrane region" description="Helical" evidence="7">
    <location>
        <begin position="1157"/>
        <end position="1178"/>
    </location>
</feature>
<evidence type="ECO:0008006" key="12">
    <source>
        <dbReference type="Google" id="ProtNLM"/>
    </source>
</evidence>
<keyword evidence="2" id="KW-0134">Cell wall</keyword>
<gene>
    <name evidence="10" type="ORF">HMPREF9020_00253</name>
</gene>
<dbReference type="eggNOG" id="COG4932">
    <property type="taxonomic scope" value="Bacteria"/>
</dbReference>
<dbReference type="CDD" id="cd00222">
    <property type="entry name" value="CollagenBindB"/>
    <property type="match status" value="8"/>
</dbReference>
<dbReference type="SUPFAM" id="SSF49478">
    <property type="entry name" value="Cna protein B-type domain"/>
    <property type="match status" value="8"/>
</dbReference>
<feature type="domain" description="CNA-B" evidence="8">
    <location>
        <begin position="729"/>
        <end position="818"/>
    </location>
</feature>
<comment type="caution">
    <text evidence="10">The sequence shown here is derived from an EMBL/GenBank/DDBJ whole genome shotgun (WGS) entry which is preliminary data.</text>
</comment>
<keyword evidence="3" id="KW-0964">Secreted</keyword>
<evidence type="ECO:0000256" key="7">
    <source>
        <dbReference type="SAM" id="Phobius"/>
    </source>
</evidence>
<dbReference type="EMBL" id="ADCX01000002">
    <property type="protein sequence ID" value="EFG26628.1"/>
    <property type="molecule type" value="Genomic_DNA"/>
</dbReference>
<keyword evidence="4" id="KW-0732">Signal</keyword>
<dbReference type="Gene3D" id="2.60.40.1140">
    <property type="entry name" value="Collagen-binding surface protein Cna, B-type domain"/>
    <property type="match status" value="8"/>
</dbReference>
<dbReference type="Pfam" id="PF05738">
    <property type="entry name" value="Cna_B"/>
    <property type="match status" value="8"/>
</dbReference>
<keyword evidence="7" id="KW-0812">Transmembrane</keyword>
<feature type="domain" description="CNA-B" evidence="8">
    <location>
        <begin position="632"/>
        <end position="721"/>
    </location>
</feature>
<dbReference type="GO" id="GO:0007155">
    <property type="term" value="P:cell adhesion"/>
    <property type="evidence" value="ECO:0007669"/>
    <property type="project" value="InterPro"/>
</dbReference>
<accession>W5IHZ0</accession>
<feature type="domain" description="CNA-B" evidence="8">
    <location>
        <begin position="826"/>
        <end position="923"/>
    </location>
</feature>
<evidence type="ECO:0000256" key="6">
    <source>
        <dbReference type="SAM" id="MobiDB-lite"/>
    </source>
</evidence>
<keyword evidence="7" id="KW-0472">Membrane</keyword>
<organism evidence="10 11">
    <name type="scientific">Scardovia inopinata F0304</name>
    <dbReference type="NCBI Taxonomy" id="641146"/>
    <lineage>
        <taxon>Bacteria</taxon>
        <taxon>Bacillati</taxon>
        <taxon>Actinomycetota</taxon>
        <taxon>Actinomycetes</taxon>
        <taxon>Bifidobacteriales</taxon>
        <taxon>Bifidobacteriaceae</taxon>
        <taxon>Scardovia</taxon>
    </lineage>
</organism>
<evidence type="ECO:0000256" key="2">
    <source>
        <dbReference type="ARBA" id="ARBA00022512"/>
    </source>
</evidence>
<dbReference type="SUPFAM" id="SSF49401">
    <property type="entry name" value="Bacterial adhesins"/>
    <property type="match status" value="2"/>
</dbReference>
<evidence type="ECO:0000256" key="3">
    <source>
        <dbReference type="ARBA" id="ARBA00022525"/>
    </source>
</evidence>
<dbReference type="Gene3D" id="2.60.40.740">
    <property type="match status" value="1"/>
</dbReference>
<feature type="domain" description="CNA-B" evidence="8">
    <location>
        <begin position="537"/>
        <end position="624"/>
    </location>
</feature>
<dbReference type="InterPro" id="IPR008966">
    <property type="entry name" value="Adhesion_dom_sf"/>
</dbReference>
<evidence type="ECO:0000256" key="4">
    <source>
        <dbReference type="ARBA" id="ARBA00022729"/>
    </source>
</evidence>
<dbReference type="HOGENOM" id="CLU_002287_0_2_11"/>
<evidence type="ECO:0000259" key="8">
    <source>
        <dbReference type="Pfam" id="PF05738"/>
    </source>
</evidence>
<dbReference type="Pfam" id="PF17961">
    <property type="entry name" value="Big_8"/>
    <property type="match status" value="1"/>
</dbReference>
<feature type="domain" description="CNA-B" evidence="8">
    <location>
        <begin position="932"/>
        <end position="1019"/>
    </location>
</feature>
<sequence length="1186" mass="128768">MRWGKTKFLTKHRKFNFTQLIPVLFAIFAMLVSNVPSSIAYAAGSDVSSDVTSVSVNPGHINDGGKTTFKMSYDDHAQKIRGGDTITVNWPSSGTVYGEGYSKTIDLFIDGVNVGVLKVTPQNAVVTFNDNINDMENVHGWAEFDIEGRNLADTSDENTGSFTISSGGYSTSVSVTKPKSGTTGVFYYKTGDMQPSDTDHVRWFLNMNNEKAYVDGRIYIKDQIQPGQTLDTTSFDITVDGYRTGHYNGKDAIANFEKDFPGSSISVDAASGELTVVVPQDQANLNSFSIMYLTSVDDYNQKQFDNKSQAWYHEHNKDAVNGKEFDHTVQNVNADGGIDGQNKTTASVKKVWDDNNNSMHKRPSSILVQLYANNKVTGQPVTLSSANNWEYKWDSLVKNVKGAPVKYTAREVTVPTGYKSTSTSTGVNEITLTNKYESVEKIDITGKKVWDDADNQDGVRPSAVTITLLQNGKEYQTTQATAANNWKYSFNQVPKTDSNGNAYTYTVKEAAVEGYTSKVSGYNVTNIRTPGKTSLFVAKNWCDADNQDGTRPSSVQVQLYADGVATGDPVTLSEANKWSYTFTGLPVNARGNKIAYTVKEVNTPKGYTSVVTGDATKGYILTNKHTPEATAVSVVKKWSDADNQDGTRTSSVQVQLYADGVATGDPVILNAANSWKYQWTGLKAKNNGAAVAYTVKEVNTPAGYTAEVSGDQTSGYTLTNKHAPEVTAVCVAKKWVDADNQDGTRPDSVQVQLYADGQAQGDPVTLNAANSWKYQWTGLAKNKAGKAIAYTVKEVSEAKGYTAAVVGDATTGYLVTNTHTPEVTRVYGHKVWNDNNNQDGTRPKTIIVRLTANGGTAKDAAGQEVKPLTVGDSDGWKFSFNNLPVYKDGHKIVYAITEDSNDGYQQKFDLSYTHEHEYTITNTHTPGKTSLSVAKNWSDADNQDGTRTSSVQVQLYADGVATGDPVTLNAENQWKYNWSDLDVYKNGTPIKYTVQEVNTPEGYTAKITGDATQGYTITNEHTPEVTAVSVAKVWDDKNNADKIRPDSVQVQLYADGVATGDPVTLNAANSWKYQWTGLAKNKAGKAIAYTVKEVNTPKGYTAAVTGDAETGFTITNTHPVKPPTPTTPPTPNKPSKPVTPPTPNKPQKPKLARTGTGFIALASGVLVAAVLAVILLAVRRRSADKD</sequence>
<name>W5IHZ0_SCAIO</name>
<reference evidence="10 11" key="1">
    <citation type="submission" date="2012-01" db="EMBL/GenBank/DDBJ databases">
        <title>The Genome Sequence of Scardovia inopinata F0304.</title>
        <authorList>
            <consortium name="The Broad Institute Genome Sequencing Platform"/>
            <person name="Ward D."/>
            <person name="Earl A."/>
            <person name="Feldgarden M."/>
            <person name="Gevers D."/>
            <person name="Young S."/>
            <person name="Zeng Q."/>
            <person name="Koehrsen M."/>
            <person name="Alvarado L."/>
            <person name="Berlin A.M."/>
            <person name="Borenstein D."/>
            <person name="Chapman S.B."/>
            <person name="Chen Z."/>
            <person name="Engels R."/>
            <person name="Freedman E."/>
            <person name="Gellesch M."/>
            <person name="Goldberg J."/>
            <person name="Griggs A."/>
            <person name="Gujja S."/>
            <person name="Heilman E.R."/>
            <person name="Heiman D.I."/>
            <person name="Hepburn T.A."/>
            <person name="Howarth C."/>
            <person name="Jen D."/>
            <person name="Larson L."/>
            <person name="Mehta T."/>
            <person name="Park D."/>
            <person name="Pearson M."/>
            <person name="Richards J."/>
            <person name="Roberts A."/>
            <person name="Saif S."/>
            <person name="Shea T.D."/>
            <person name="Shenoy N."/>
            <person name="Sisk P."/>
            <person name="Stolte C."/>
            <person name="Sykes S.N."/>
            <person name="Walk T."/>
            <person name="White J."/>
            <person name="Yandava C."/>
            <person name="Izard J."/>
            <person name="Baranova O.V."/>
            <person name="Blanton J.M."/>
            <person name="Tanner A.C."/>
            <person name="Dewhirst F."/>
            <person name="Haas B."/>
            <person name="Nusbaum C."/>
            <person name="Birren B."/>
        </authorList>
    </citation>
    <scope>NUCLEOTIDE SEQUENCE [LARGE SCALE GENOMIC DNA]</scope>
    <source>
        <strain evidence="10 11">F0304</strain>
    </source>
</reference>
<keyword evidence="11" id="KW-1185">Reference proteome</keyword>
<keyword evidence="5" id="KW-0572">Peptidoglycan-anchor</keyword>
<feature type="region of interest" description="Disordered" evidence="6">
    <location>
        <begin position="1114"/>
        <end position="1151"/>
    </location>
</feature>
<evidence type="ECO:0000313" key="11">
    <source>
        <dbReference type="Proteomes" id="UP000005777"/>
    </source>
</evidence>
<feature type="domain" description="CNA-B" evidence="8">
    <location>
        <begin position="347"/>
        <end position="435"/>
    </location>
</feature>
<dbReference type="AlphaFoldDB" id="W5IHZ0"/>